<protein>
    <submittedName>
        <fullName evidence="1">Uncharacterized protein</fullName>
    </submittedName>
</protein>
<sequence length="114" mass="13239">MSFISLLRKQNIYTIAVQDRSIFKKDIINLFIEEGFHFILIDVNSSKTKYRIEEISNDEMRSNRHNVARSGKSKWKLLSSGYRKALIHNEKAAKMSNDLINHFESTNGINVSAY</sequence>
<organism evidence="1 2">
    <name type="scientific">Niallia alba</name>
    <dbReference type="NCBI Taxonomy" id="2729105"/>
    <lineage>
        <taxon>Bacteria</taxon>
        <taxon>Bacillati</taxon>
        <taxon>Bacillota</taxon>
        <taxon>Bacilli</taxon>
        <taxon>Bacillales</taxon>
        <taxon>Bacillaceae</taxon>
        <taxon>Niallia</taxon>
    </lineage>
</organism>
<comment type="caution">
    <text evidence="1">The sequence shown here is derived from an EMBL/GenBank/DDBJ whole genome shotgun (WGS) entry which is preliminary data.</text>
</comment>
<keyword evidence="2" id="KW-1185">Reference proteome</keyword>
<reference evidence="1 2" key="1">
    <citation type="submission" date="2020-04" db="EMBL/GenBank/DDBJ databases">
        <title>Bacillus sp. UniB3 isolated from commercial digestive syrup.</title>
        <authorList>
            <person name="Thorat V."/>
            <person name="Kirdat K."/>
            <person name="Tiwarekar B."/>
            <person name="Yadav A."/>
        </authorList>
    </citation>
    <scope>NUCLEOTIDE SEQUENCE [LARGE SCALE GENOMIC DNA]</scope>
    <source>
        <strain evidence="1 2">UniB3</strain>
    </source>
</reference>
<proteinExistence type="predicted"/>
<accession>A0A7Y0PKC3</accession>
<evidence type="ECO:0000313" key="1">
    <source>
        <dbReference type="EMBL" id="NMO75708.1"/>
    </source>
</evidence>
<name>A0A7Y0PKC3_9BACI</name>
<evidence type="ECO:0000313" key="2">
    <source>
        <dbReference type="Proteomes" id="UP000588491"/>
    </source>
</evidence>
<dbReference type="AlphaFoldDB" id="A0A7Y0PKC3"/>
<dbReference type="RefSeq" id="WP_169187635.1">
    <property type="nucleotide sequence ID" value="NZ_JABBPK010000001.1"/>
</dbReference>
<gene>
    <name evidence="1" type="ORF">HHU08_01460</name>
</gene>
<dbReference type="EMBL" id="JABBPK010000001">
    <property type="protein sequence ID" value="NMO75708.1"/>
    <property type="molecule type" value="Genomic_DNA"/>
</dbReference>
<dbReference type="Proteomes" id="UP000588491">
    <property type="component" value="Unassembled WGS sequence"/>
</dbReference>